<evidence type="ECO:0000313" key="1">
    <source>
        <dbReference type="EMBL" id="TSJ43806.1"/>
    </source>
</evidence>
<evidence type="ECO:0000313" key="2">
    <source>
        <dbReference type="Proteomes" id="UP000318733"/>
    </source>
</evidence>
<organism evidence="1 2">
    <name type="scientific">Mucilaginibacter corticis</name>
    <dbReference type="NCBI Taxonomy" id="2597670"/>
    <lineage>
        <taxon>Bacteria</taxon>
        <taxon>Pseudomonadati</taxon>
        <taxon>Bacteroidota</taxon>
        <taxon>Sphingobacteriia</taxon>
        <taxon>Sphingobacteriales</taxon>
        <taxon>Sphingobacteriaceae</taxon>
        <taxon>Mucilaginibacter</taxon>
    </lineage>
</organism>
<gene>
    <name evidence="1" type="ORF">FO440_06355</name>
</gene>
<name>A0A556MV45_9SPHI</name>
<dbReference type="Proteomes" id="UP000318733">
    <property type="component" value="Unassembled WGS sequence"/>
</dbReference>
<accession>A0A556MV45</accession>
<proteinExistence type="predicted"/>
<reference evidence="1 2" key="1">
    <citation type="submission" date="2019-07" db="EMBL/GenBank/DDBJ databases">
        <authorList>
            <person name="Huq M.A."/>
        </authorList>
    </citation>
    <scope>NUCLEOTIDE SEQUENCE [LARGE SCALE GENOMIC DNA]</scope>
    <source>
        <strain evidence="1 2">MAH-19</strain>
    </source>
</reference>
<dbReference type="AlphaFoldDB" id="A0A556MV45"/>
<dbReference type="RefSeq" id="WP_144247371.1">
    <property type="nucleotide sequence ID" value="NZ_VLPK01000001.1"/>
</dbReference>
<protein>
    <submittedName>
        <fullName evidence="1">Uncharacterized protein</fullName>
    </submittedName>
</protein>
<dbReference type="EMBL" id="VLPK01000001">
    <property type="protein sequence ID" value="TSJ43806.1"/>
    <property type="molecule type" value="Genomic_DNA"/>
</dbReference>
<sequence length="198" mass="22787">MTRSSYLSAALFICLFQLTILKKSVAANLKPGHPKIDFFKDPQYLKGGYEEIHSFDLSYKSGPLPGLRYVKPGAGLAYIICYPNNLKDWTAQVKAIKDRKLRYEAQENEVSKQVIKIAQEPALQRQYRIFAFFIPADHVVETNTKQRKITMPKFPCNISVYKKTAAGWTFIKEAKIKELRDYAYLLYKTIDPPQSLKP</sequence>
<keyword evidence="2" id="KW-1185">Reference proteome</keyword>
<comment type="caution">
    <text evidence="1">The sequence shown here is derived from an EMBL/GenBank/DDBJ whole genome shotgun (WGS) entry which is preliminary data.</text>
</comment>